<dbReference type="Proteomes" id="UP000219788">
    <property type="component" value="Unassembled WGS sequence"/>
</dbReference>
<protein>
    <recommendedName>
        <fullName evidence="5">C-type lysozyme inhibitor domain-containing protein</fullName>
    </recommendedName>
</protein>
<dbReference type="InterPro" id="IPR018660">
    <property type="entry name" value="MliC"/>
</dbReference>
<comment type="caution">
    <text evidence="6">The sequence shown here is derived from an EMBL/GenBank/DDBJ whole genome shotgun (WGS) entry which is preliminary data.</text>
</comment>
<evidence type="ECO:0000313" key="6">
    <source>
        <dbReference type="EMBL" id="PEH72704.1"/>
    </source>
</evidence>
<keyword evidence="3" id="KW-0564">Palmitate</keyword>
<dbReference type="RefSeq" id="WP_005286135.1">
    <property type="nucleotide sequence ID" value="NZ_AP028090.1"/>
</dbReference>
<feature type="domain" description="C-type lysozyme inhibitor" evidence="5">
    <location>
        <begin position="29"/>
        <end position="90"/>
    </location>
</feature>
<evidence type="ECO:0000256" key="2">
    <source>
        <dbReference type="ARBA" id="ARBA00023136"/>
    </source>
</evidence>
<sequence>MRIMMLVGAALLLGGCQLFGVGAPQTLHYRCGTLPLTVQQDNAQRQVRMVLDGRALTLRQTVSASGVRYSDGQYTFWSKGDGAFVERDGHIIVNDCLLQPAPVLSL</sequence>
<dbReference type="GeneID" id="93124129"/>
<dbReference type="InterPro" id="IPR036328">
    <property type="entry name" value="MliC_sf"/>
</dbReference>
<keyword evidence="2" id="KW-0472">Membrane</keyword>
<reference evidence="7" key="1">
    <citation type="submission" date="2017-09" db="EMBL/GenBank/DDBJ databases">
        <title>FDA dAtabase for Regulatory Grade micrObial Sequences (FDA-ARGOS): Supporting development and validation of Infectious Disease Dx tests.</title>
        <authorList>
            <person name="Goldberg B."/>
            <person name="Campos J."/>
            <person name="Tallon L."/>
            <person name="Sadzewicz L."/>
            <person name="Ott S."/>
            <person name="Zhao X."/>
            <person name="Nagaraj S."/>
            <person name="Vavikolanu K."/>
            <person name="Aluvathingal J."/>
            <person name="Nadendla S."/>
            <person name="Geyer C."/>
            <person name="Sichtig H."/>
        </authorList>
    </citation>
    <scope>NUCLEOTIDE SEQUENCE [LARGE SCALE GENOMIC DNA]</scope>
    <source>
        <strain evidence="7">FDAARGOS_370</strain>
    </source>
</reference>
<dbReference type="Gene3D" id="2.40.128.200">
    <property type="match status" value="1"/>
</dbReference>
<accession>A0A2A7U316</accession>
<evidence type="ECO:0000256" key="3">
    <source>
        <dbReference type="ARBA" id="ARBA00023139"/>
    </source>
</evidence>
<evidence type="ECO:0000256" key="4">
    <source>
        <dbReference type="ARBA" id="ARBA00023288"/>
    </source>
</evidence>
<proteinExistence type="predicted"/>
<dbReference type="STRING" id="636.AAW15_08060"/>
<dbReference type="OrthoDB" id="5588236at2"/>
<dbReference type="AlphaFoldDB" id="A0A2A7U316"/>
<evidence type="ECO:0000256" key="1">
    <source>
        <dbReference type="ARBA" id="ARBA00022729"/>
    </source>
</evidence>
<keyword evidence="1" id="KW-0732">Signal</keyword>
<keyword evidence="4" id="KW-0449">Lipoprotein</keyword>
<dbReference type="PROSITE" id="PS51257">
    <property type="entry name" value="PROKAR_LIPOPROTEIN"/>
    <property type="match status" value="1"/>
</dbReference>
<evidence type="ECO:0000259" key="5">
    <source>
        <dbReference type="Pfam" id="PF09864"/>
    </source>
</evidence>
<dbReference type="Pfam" id="PF09864">
    <property type="entry name" value="MliC"/>
    <property type="match status" value="1"/>
</dbReference>
<name>A0A2A7U316_EDWTA</name>
<evidence type="ECO:0000313" key="7">
    <source>
        <dbReference type="Proteomes" id="UP000219788"/>
    </source>
</evidence>
<gene>
    <name evidence="6" type="ORF">CRM76_12590</name>
</gene>
<organism evidence="6 7">
    <name type="scientific">Edwardsiella tarda</name>
    <dbReference type="NCBI Taxonomy" id="636"/>
    <lineage>
        <taxon>Bacteria</taxon>
        <taxon>Pseudomonadati</taxon>
        <taxon>Pseudomonadota</taxon>
        <taxon>Gammaproteobacteria</taxon>
        <taxon>Enterobacterales</taxon>
        <taxon>Hafniaceae</taxon>
        <taxon>Edwardsiella</taxon>
    </lineage>
</organism>
<dbReference type="EMBL" id="PDDV01000013">
    <property type="protein sequence ID" value="PEH72704.1"/>
    <property type="molecule type" value="Genomic_DNA"/>
</dbReference>
<dbReference type="SUPFAM" id="SSF141488">
    <property type="entry name" value="YdhA-like"/>
    <property type="match status" value="1"/>
</dbReference>